<feature type="transmembrane region" description="Helical" evidence="8">
    <location>
        <begin position="162"/>
        <end position="181"/>
    </location>
</feature>
<evidence type="ECO:0000256" key="7">
    <source>
        <dbReference type="ARBA" id="ARBA00023136"/>
    </source>
</evidence>
<comment type="subcellular location">
    <subcellularLocation>
        <location evidence="1">Cell membrane</location>
        <topology evidence="1">Multi-pass membrane protein</topology>
    </subcellularLocation>
</comment>
<dbReference type="Proteomes" id="UP000306552">
    <property type="component" value="Unassembled WGS sequence"/>
</dbReference>
<evidence type="ECO:0000256" key="5">
    <source>
        <dbReference type="ARBA" id="ARBA00022692"/>
    </source>
</evidence>
<evidence type="ECO:0000313" key="10">
    <source>
        <dbReference type="Proteomes" id="UP000306552"/>
    </source>
</evidence>
<evidence type="ECO:0000256" key="4">
    <source>
        <dbReference type="ARBA" id="ARBA00022475"/>
    </source>
</evidence>
<organism evidence="9 10">
    <name type="scientific">Mesohalobacter halotolerans</name>
    <dbReference type="NCBI Taxonomy" id="1883405"/>
    <lineage>
        <taxon>Bacteria</taxon>
        <taxon>Pseudomonadati</taxon>
        <taxon>Bacteroidota</taxon>
        <taxon>Flavobacteriia</taxon>
        <taxon>Flavobacteriales</taxon>
        <taxon>Flavobacteriaceae</taxon>
        <taxon>Mesohalobacter</taxon>
    </lineage>
</organism>
<proteinExistence type="inferred from homology"/>
<keyword evidence="10" id="KW-1185">Reference proteome</keyword>
<feature type="transmembrane region" description="Helical" evidence="8">
    <location>
        <begin position="235"/>
        <end position="255"/>
    </location>
</feature>
<name>A0A4U5TPG5_9FLAO</name>
<dbReference type="GO" id="GO:0022857">
    <property type="term" value="F:transmembrane transporter activity"/>
    <property type="evidence" value="ECO:0007669"/>
    <property type="project" value="InterPro"/>
</dbReference>
<keyword evidence="3" id="KW-0813">Transport</keyword>
<evidence type="ECO:0000256" key="8">
    <source>
        <dbReference type="SAM" id="Phobius"/>
    </source>
</evidence>
<evidence type="ECO:0000313" key="9">
    <source>
        <dbReference type="EMBL" id="TKS55591.1"/>
    </source>
</evidence>
<feature type="transmembrane region" description="Helical" evidence="8">
    <location>
        <begin position="321"/>
        <end position="344"/>
    </location>
</feature>
<protein>
    <submittedName>
        <fullName evidence="9">BCCT family transporter</fullName>
    </submittedName>
</protein>
<evidence type="ECO:0000256" key="3">
    <source>
        <dbReference type="ARBA" id="ARBA00022448"/>
    </source>
</evidence>
<accession>A0A4U5TPG5</accession>
<feature type="transmembrane region" description="Helical" evidence="8">
    <location>
        <begin position="379"/>
        <end position="405"/>
    </location>
</feature>
<dbReference type="AlphaFoldDB" id="A0A4U5TPG5"/>
<evidence type="ECO:0000256" key="6">
    <source>
        <dbReference type="ARBA" id="ARBA00022989"/>
    </source>
</evidence>
<keyword evidence="5 8" id="KW-0812">Transmembrane</keyword>
<feature type="transmembrane region" description="Helical" evidence="8">
    <location>
        <begin position="117"/>
        <end position="142"/>
    </location>
</feature>
<feature type="transmembrane region" description="Helical" evidence="8">
    <location>
        <begin position="291"/>
        <end position="309"/>
    </location>
</feature>
<reference evidence="9 10" key="1">
    <citation type="submission" date="2019-04" db="EMBL/GenBank/DDBJ databases">
        <title>Psychroflexus halotolerans sp. nov., isolated from a marine solar saltern.</title>
        <authorList>
            <person name="Feng X."/>
        </authorList>
    </citation>
    <scope>NUCLEOTIDE SEQUENCE [LARGE SCALE GENOMIC DNA]</scope>
    <source>
        <strain evidence="9 10">WDS2C27</strain>
    </source>
</reference>
<keyword evidence="4" id="KW-1003">Cell membrane</keyword>
<feature type="transmembrane region" description="Helical" evidence="8">
    <location>
        <begin position="35"/>
        <end position="55"/>
    </location>
</feature>
<keyword evidence="7 8" id="KW-0472">Membrane</keyword>
<gene>
    <name evidence="9" type="ORF">FCN74_11355</name>
</gene>
<feature type="transmembrane region" description="Helical" evidence="8">
    <location>
        <begin position="417"/>
        <end position="437"/>
    </location>
</feature>
<dbReference type="EMBL" id="SWMU01000005">
    <property type="protein sequence ID" value="TKS55591.1"/>
    <property type="molecule type" value="Genomic_DNA"/>
</dbReference>
<comment type="caution">
    <text evidence="9">The sequence shown here is derived from an EMBL/GenBank/DDBJ whole genome shotgun (WGS) entry which is preliminary data.</text>
</comment>
<comment type="similarity">
    <text evidence="2">Belongs to the BCCT transporter (TC 2.A.15) family.</text>
</comment>
<dbReference type="Pfam" id="PF02028">
    <property type="entry name" value="BCCT"/>
    <property type="match status" value="1"/>
</dbReference>
<dbReference type="PANTHER" id="PTHR30047:SF7">
    <property type="entry name" value="HIGH-AFFINITY CHOLINE TRANSPORT PROTEIN"/>
    <property type="match status" value="1"/>
</dbReference>
<feature type="transmembrane region" description="Helical" evidence="8">
    <location>
        <begin position="201"/>
        <end position="223"/>
    </location>
</feature>
<feature type="transmembrane region" description="Helical" evidence="8">
    <location>
        <begin position="449"/>
        <end position="469"/>
    </location>
</feature>
<evidence type="ECO:0000256" key="2">
    <source>
        <dbReference type="ARBA" id="ARBA00005658"/>
    </source>
</evidence>
<sequence>MVLTLCVCCSFLYPNLTFQYIEKVSVWIRDIFGQFYLILGFLIVVFMLVVGLLPIGRKRLGSSKPVYGFWSWIAMLYSAGMGAGILFRAVQEPVFMYLNSPLKTQTSADIMALEYTFFHWGFTAWGFYTVFALIIGHLIFNLKQPVQLSGLISKSSPGLLKVSLNGFTILATVIGIVSAIALGVKQIEDSAQLLIDFSDSFYVTILLIMIVFTFSTASSVLGLDKGIKQVSNFNIMLTTLLLIFVLIQCDILEVLERFISSFWQYIKDFIPMSLALGKYNPGKTFLTDWTYYYWAFWLAWAPFTGVFIARISRGRSYRQIVWGSLLVPSIASFFWFSVFGSSAIDMLNQDIVEPEKFNSAFDALSVFLQQFLWPNLSQIVVLILLFGFLITSLDSGIFVLSIFSDHGKQNPQNSHKILWAIFCLLLSLGFLYIGFILPENNVLSTVSKVLVIVSLPFAILSIVMIFNFIKQNLKS</sequence>
<dbReference type="InterPro" id="IPR000060">
    <property type="entry name" value="BCCT_transptr"/>
</dbReference>
<dbReference type="GO" id="GO:0005886">
    <property type="term" value="C:plasma membrane"/>
    <property type="evidence" value="ECO:0007669"/>
    <property type="project" value="UniProtKB-SubCell"/>
</dbReference>
<keyword evidence="6 8" id="KW-1133">Transmembrane helix</keyword>
<dbReference type="OrthoDB" id="9775735at2"/>
<evidence type="ECO:0000256" key="1">
    <source>
        <dbReference type="ARBA" id="ARBA00004651"/>
    </source>
</evidence>
<dbReference type="PANTHER" id="PTHR30047">
    <property type="entry name" value="HIGH-AFFINITY CHOLINE TRANSPORT PROTEIN-RELATED"/>
    <property type="match status" value="1"/>
</dbReference>
<feature type="transmembrane region" description="Helical" evidence="8">
    <location>
        <begin position="67"/>
        <end position="90"/>
    </location>
</feature>